<evidence type="ECO:0000313" key="3">
    <source>
        <dbReference type="Proteomes" id="UP000222542"/>
    </source>
</evidence>
<feature type="region of interest" description="Disordered" evidence="1">
    <location>
        <begin position="1"/>
        <end position="32"/>
    </location>
</feature>
<reference evidence="2 3" key="2">
    <citation type="journal article" date="2017" name="Genome Biol.">
        <title>New reference genome sequences of hot pepper reveal the massive evolution of plant disease-resistance genes by retroduplication.</title>
        <authorList>
            <person name="Kim S."/>
            <person name="Park J."/>
            <person name="Yeom S.I."/>
            <person name="Kim Y.M."/>
            <person name="Seo E."/>
            <person name="Kim K.T."/>
            <person name="Kim M.S."/>
            <person name="Lee J.M."/>
            <person name="Cheong K."/>
            <person name="Shin H.S."/>
            <person name="Kim S.B."/>
            <person name="Han K."/>
            <person name="Lee J."/>
            <person name="Park M."/>
            <person name="Lee H.A."/>
            <person name="Lee H.Y."/>
            <person name="Lee Y."/>
            <person name="Oh S."/>
            <person name="Lee J.H."/>
            <person name="Choi E."/>
            <person name="Choi E."/>
            <person name="Lee S.E."/>
            <person name="Jeon J."/>
            <person name="Kim H."/>
            <person name="Choi G."/>
            <person name="Song H."/>
            <person name="Lee J."/>
            <person name="Lee S.C."/>
            <person name="Kwon J.K."/>
            <person name="Lee H.Y."/>
            <person name="Koo N."/>
            <person name="Hong Y."/>
            <person name="Kim R.W."/>
            <person name="Kang W.H."/>
            <person name="Huh J.H."/>
            <person name="Kang B.C."/>
            <person name="Yang T.J."/>
            <person name="Lee Y.H."/>
            <person name="Bennetzen J.L."/>
            <person name="Choi D."/>
        </authorList>
    </citation>
    <scope>NUCLEOTIDE SEQUENCE [LARGE SCALE GENOMIC DNA]</scope>
    <source>
        <strain evidence="3">cv. CM334</strain>
    </source>
</reference>
<proteinExistence type="predicted"/>
<dbReference type="Pfam" id="PF07818">
    <property type="entry name" value="HCNGP"/>
    <property type="match status" value="1"/>
</dbReference>
<keyword evidence="3" id="KW-1185">Reference proteome</keyword>
<evidence type="ECO:0008006" key="4">
    <source>
        <dbReference type="Google" id="ProtNLM"/>
    </source>
</evidence>
<dbReference type="GO" id="GO:0006355">
    <property type="term" value="P:regulation of DNA-templated transcription"/>
    <property type="evidence" value="ECO:0007669"/>
    <property type="project" value="InterPro"/>
</dbReference>
<protein>
    <recommendedName>
        <fullName evidence="4">SAP30-binding protein</fullName>
    </recommendedName>
</protein>
<gene>
    <name evidence="2" type="ORF">T459_31211</name>
</gene>
<dbReference type="Proteomes" id="UP000222542">
    <property type="component" value="Unassembled WGS sequence"/>
</dbReference>
<organism evidence="2 3">
    <name type="scientific">Capsicum annuum</name>
    <name type="common">Capsicum pepper</name>
    <dbReference type="NCBI Taxonomy" id="4072"/>
    <lineage>
        <taxon>Eukaryota</taxon>
        <taxon>Viridiplantae</taxon>
        <taxon>Streptophyta</taxon>
        <taxon>Embryophyta</taxon>
        <taxon>Tracheophyta</taxon>
        <taxon>Spermatophyta</taxon>
        <taxon>Magnoliopsida</taxon>
        <taxon>eudicotyledons</taxon>
        <taxon>Gunneridae</taxon>
        <taxon>Pentapetalae</taxon>
        <taxon>asterids</taxon>
        <taxon>lamiids</taxon>
        <taxon>Solanales</taxon>
        <taxon>Solanaceae</taxon>
        <taxon>Solanoideae</taxon>
        <taxon>Capsiceae</taxon>
        <taxon>Capsicum</taxon>
    </lineage>
</organism>
<evidence type="ECO:0000313" key="2">
    <source>
        <dbReference type="EMBL" id="PHT66786.1"/>
    </source>
</evidence>
<dbReference type="Gramene" id="PHT66786">
    <property type="protein sequence ID" value="PHT66786"/>
    <property type="gene ID" value="T459_31211"/>
</dbReference>
<evidence type="ECO:0000256" key="1">
    <source>
        <dbReference type="SAM" id="MobiDB-lite"/>
    </source>
</evidence>
<reference evidence="2 3" key="1">
    <citation type="journal article" date="2014" name="Nat. Genet.">
        <title>Genome sequence of the hot pepper provides insights into the evolution of pungency in Capsicum species.</title>
        <authorList>
            <person name="Kim S."/>
            <person name="Park M."/>
            <person name="Yeom S.I."/>
            <person name="Kim Y.M."/>
            <person name="Lee J.M."/>
            <person name="Lee H.A."/>
            <person name="Seo E."/>
            <person name="Choi J."/>
            <person name="Cheong K."/>
            <person name="Kim K.T."/>
            <person name="Jung K."/>
            <person name="Lee G.W."/>
            <person name="Oh S.K."/>
            <person name="Bae C."/>
            <person name="Kim S.B."/>
            <person name="Lee H.Y."/>
            <person name="Kim S.Y."/>
            <person name="Kim M.S."/>
            <person name="Kang B.C."/>
            <person name="Jo Y.D."/>
            <person name="Yang H.B."/>
            <person name="Jeong H.J."/>
            <person name="Kang W.H."/>
            <person name="Kwon J.K."/>
            <person name="Shin C."/>
            <person name="Lim J.Y."/>
            <person name="Park J.H."/>
            <person name="Huh J.H."/>
            <person name="Kim J.S."/>
            <person name="Kim B.D."/>
            <person name="Cohen O."/>
            <person name="Paran I."/>
            <person name="Suh M.C."/>
            <person name="Lee S.B."/>
            <person name="Kim Y.K."/>
            <person name="Shin Y."/>
            <person name="Noh S.J."/>
            <person name="Park J."/>
            <person name="Seo Y.S."/>
            <person name="Kwon S.Y."/>
            <person name="Kim H.A."/>
            <person name="Park J.M."/>
            <person name="Kim H.J."/>
            <person name="Choi S.B."/>
            <person name="Bosland P.W."/>
            <person name="Reeves G."/>
            <person name="Jo S.H."/>
            <person name="Lee B.W."/>
            <person name="Cho H.T."/>
            <person name="Choi H.S."/>
            <person name="Lee M.S."/>
            <person name="Yu Y."/>
            <person name="Do Choi Y."/>
            <person name="Park B.S."/>
            <person name="van Deynze A."/>
            <person name="Ashrafi H."/>
            <person name="Hill T."/>
            <person name="Kim W.T."/>
            <person name="Pai H.S."/>
            <person name="Ahn H.K."/>
            <person name="Yeam I."/>
            <person name="Giovannoni J.J."/>
            <person name="Rose J.K."/>
            <person name="Sorensen I."/>
            <person name="Lee S.J."/>
            <person name="Kim R.W."/>
            <person name="Choi I.Y."/>
            <person name="Choi B.S."/>
            <person name="Lim J.S."/>
            <person name="Lee Y.H."/>
            <person name="Choi D."/>
        </authorList>
    </citation>
    <scope>NUCLEOTIDE SEQUENCE [LARGE SCALE GENOMIC DNA]</scope>
    <source>
        <strain evidence="3">cv. CM334</strain>
    </source>
</reference>
<dbReference type="STRING" id="4072.A0A2G2YAJ9"/>
<sequence length="257" mass="29497">MASHKKELEGSIAQLAVYGDDDDDEEEQHEKEEEFVNVVVHAEEQDEDKQHEKQVVVEFVNVVVHPEEQKEVDMLENFFLHPPPKEKCSMELQAAVEKFLDERTKTGRSFNADLRSNKGYRNPDLLEHLVNFHKIDQIGSCFSKDVFDLHGYNKGDFYDEIEAQAREVEIRREQERQRTSAKVVIIPPWAAGDGRQKKKSKWDKVNPVSTVGAHAGAGYAAFVQQKRQDLGLQHQGVHPNPSAKNYTKQPNDKKPIR</sequence>
<dbReference type="InterPro" id="IPR012479">
    <property type="entry name" value="SAP30BP"/>
</dbReference>
<comment type="caution">
    <text evidence="2">The sequence shown here is derived from an EMBL/GenBank/DDBJ whole genome shotgun (WGS) entry which is preliminary data.</text>
</comment>
<dbReference type="GO" id="GO:0005634">
    <property type="term" value="C:nucleus"/>
    <property type="evidence" value="ECO:0000318"/>
    <property type="project" value="GO_Central"/>
</dbReference>
<dbReference type="PANTHER" id="PTHR13464">
    <property type="entry name" value="TRANSCRIPTIONAL REGULATOR PROTEIN HCNGP"/>
    <property type="match status" value="1"/>
</dbReference>
<name>A0A2G2YAJ9_CAPAN</name>
<dbReference type="PANTHER" id="PTHR13464:SF0">
    <property type="entry name" value="SAP30-BINDING PROTEIN"/>
    <property type="match status" value="1"/>
</dbReference>
<feature type="region of interest" description="Disordered" evidence="1">
    <location>
        <begin position="230"/>
        <end position="257"/>
    </location>
</feature>
<accession>A0A2G2YAJ9</accession>
<dbReference type="AlphaFoldDB" id="A0A2G2YAJ9"/>
<dbReference type="EMBL" id="AYRZ02000012">
    <property type="protein sequence ID" value="PHT66786.1"/>
    <property type="molecule type" value="Genomic_DNA"/>
</dbReference>